<dbReference type="Proteomes" id="UP000268094">
    <property type="component" value="Unassembled WGS sequence"/>
</dbReference>
<gene>
    <name evidence="1" type="ORF">D7V88_18540</name>
</gene>
<proteinExistence type="predicted"/>
<name>A0A3A8J6H6_9BACT</name>
<sequence>MLAAILATTAAHSLEAVAGKVYRGSDGQTVEVVTLEPRTASEVLIRVRGTDSEDDGIALRATLKKHSRGADYVVRHRGGDYVLLLQRDGRYEAVLPGVQAFPVKFNQEATDKASTAEVLAAHQQQLESGRIAAFQKKAWPHLEKKYTARAGEAVTALNKACGTTVTFTFDWKSFSDEVMAEFDVWAACAPLASRAQARCASVKTVTTLVCRFGPTLGLERGGDTLTFTTTSKGAAEGPAFLDRNLSR</sequence>
<reference evidence="2" key="1">
    <citation type="submission" date="2018-09" db="EMBL/GenBank/DDBJ databases">
        <authorList>
            <person name="Livingstone P.G."/>
            <person name="Whitworth D.E."/>
        </authorList>
    </citation>
    <scope>NUCLEOTIDE SEQUENCE [LARGE SCALE GENOMIC DNA]</scope>
    <source>
        <strain evidence="2">CA054A</strain>
    </source>
</reference>
<keyword evidence="2" id="KW-1185">Reference proteome</keyword>
<comment type="caution">
    <text evidence="1">The sequence shown here is derived from an EMBL/GenBank/DDBJ whole genome shotgun (WGS) entry which is preliminary data.</text>
</comment>
<dbReference type="AlphaFoldDB" id="A0A3A8J6H6"/>
<dbReference type="OrthoDB" id="5382053at2"/>
<accession>A0A3A8J6H6</accession>
<organism evidence="1 2">
    <name type="scientific">Corallococcus terminator</name>
    <dbReference type="NCBI Taxonomy" id="2316733"/>
    <lineage>
        <taxon>Bacteria</taxon>
        <taxon>Pseudomonadati</taxon>
        <taxon>Myxococcota</taxon>
        <taxon>Myxococcia</taxon>
        <taxon>Myxococcales</taxon>
        <taxon>Cystobacterineae</taxon>
        <taxon>Myxococcaceae</taxon>
        <taxon>Corallococcus</taxon>
    </lineage>
</organism>
<dbReference type="EMBL" id="RAVZ01000120">
    <property type="protein sequence ID" value="RKG86101.1"/>
    <property type="molecule type" value="Genomic_DNA"/>
</dbReference>
<evidence type="ECO:0000313" key="2">
    <source>
        <dbReference type="Proteomes" id="UP000268094"/>
    </source>
</evidence>
<evidence type="ECO:0000313" key="1">
    <source>
        <dbReference type="EMBL" id="RKG86101.1"/>
    </source>
</evidence>
<protein>
    <submittedName>
        <fullName evidence="1">Uncharacterized protein</fullName>
    </submittedName>
</protein>